<keyword evidence="3 5" id="KW-1133">Transmembrane helix</keyword>
<reference evidence="7 8" key="1">
    <citation type="journal article" date="2012" name="J. Bacteriol.">
        <title>Complete genome sequences of Desulfosporosinus orientis DSM765T, Desulfosporosinus youngiae DSM17734T, Desulfosporosinus meridiei DSM13257T, and Desulfosporosinus acidiphilus DSM22704T.</title>
        <authorList>
            <person name="Pester M."/>
            <person name="Brambilla E."/>
            <person name="Alazard D."/>
            <person name="Rattei T."/>
            <person name="Weinmaier T."/>
            <person name="Han J."/>
            <person name="Lucas S."/>
            <person name="Lapidus A."/>
            <person name="Cheng J.F."/>
            <person name="Goodwin L."/>
            <person name="Pitluck S."/>
            <person name="Peters L."/>
            <person name="Ovchinnikova G."/>
            <person name="Teshima H."/>
            <person name="Detter J.C."/>
            <person name="Han C.S."/>
            <person name="Tapia R."/>
            <person name="Land M.L."/>
            <person name="Hauser L."/>
            <person name="Kyrpides N.C."/>
            <person name="Ivanova N.N."/>
            <person name="Pagani I."/>
            <person name="Huntmann M."/>
            <person name="Wei C.L."/>
            <person name="Davenport K.W."/>
            <person name="Daligault H."/>
            <person name="Chain P.S."/>
            <person name="Chen A."/>
            <person name="Mavromatis K."/>
            <person name="Markowitz V."/>
            <person name="Szeto E."/>
            <person name="Mikhailova N."/>
            <person name="Pati A."/>
            <person name="Wagner M."/>
            <person name="Woyke T."/>
            <person name="Ollivier B."/>
            <person name="Klenk H.P."/>
            <person name="Spring S."/>
            <person name="Loy A."/>
        </authorList>
    </citation>
    <scope>NUCLEOTIDE SEQUENCE [LARGE SCALE GENOMIC DNA]</scope>
    <source>
        <strain evidence="8">DSM 22704 / JCM 16185 / SJ4</strain>
    </source>
</reference>
<feature type="transmembrane region" description="Helical" evidence="5">
    <location>
        <begin position="53"/>
        <end position="70"/>
    </location>
</feature>
<dbReference type="GO" id="GO:0016874">
    <property type="term" value="F:ligase activity"/>
    <property type="evidence" value="ECO:0007669"/>
    <property type="project" value="UniProtKB-KW"/>
</dbReference>
<proteinExistence type="predicted"/>
<organism evidence="7 8">
    <name type="scientific">Desulfosporosinus acidiphilus (strain DSM 22704 / JCM 16185 / SJ4)</name>
    <dbReference type="NCBI Taxonomy" id="646529"/>
    <lineage>
        <taxon>Bacteria</taxon>
        <taxon>Bacillati</taxon>
        <taxon>Bacillota</taxon>
        <taxon>Clostridia</taxon>
        <taxon>Eubacteriales</taxon>
        <taxon>Desulfitobacteriaceae</taxon>
        <taxon>Desulfosporosinus</taxon>
    </lineage>
</organism>
<dbReference type="HOGENOM" id="CLU_616390_0_0_9"/>
<sequence length="444" mass="51169">MIYIDKRKTEQNVIYLIFFSFYFFSYKINFFVMLLVSLILLIRNKFKIQKKMFALLLPNILLLIIGLINSMNNQNYYIQHDIFYFANPIIILMTGFMLTKKINDVETVTKIIINIAIIISLIHIGKFIYKPSVLGDYNSIREYGGLDSYIEVIAISLIFNSKNLYNKILKRIIIFILLCSIISYLSRVVFGVSIILVFFLIFNRSKKKFKSLIFLLTTLIILGSFSIFLTGMKESPVFVFYNKIANSINEISPSDYSDIAEINKNWRGYEAYRTKEMFENGTITKKLFGYGLGSLVDLGINIDLNGQVYDEVVITHNGYYMILIKTGLFGLLMFFLFLYRFNDFLKEVEHVQYNAFVKIIRALLVSITFLTLVVTGIYSQTGCFEILFTASLLSSVLFGIHNKMNISFHQISDLGETEHLSHASRAPISLKRTPNSVSDSCSRL</sequence>
<dbReference type="Pfam" id="PF04932">
    <property type="entry name" value="Wzy_C"/>
    <property type="match status" value="1"/>
</dbReference>
<evidence type="ECO:0000256" key="5">
    <source>
        <dbReference type="SAM" id="Phobius"/>
    </source>
</evidence>
<feature type="transmembrane region" description="Helical" evidence="5">
    <location>
        <begin position="13"/>
        <end position="41"/>
    </location>
</feature>
<gene>
    <name evidence="7" type="ordered locus">Desaci_4281</name>
</gene>
<feature type="transmembrane region" description="Helical" evidence="5">
    <location>
        <begin position="82"/>
        <end position="99"/>
    </location>
</feature>
<feature type="domain" description="O-antigen ligase-related" evidence="6">
    <location>
        <begin position="173"/>
        <end position="335"/>
    </location>
</feature>
<feature type="transmembrane region" description="Helical" evidence="5">
    <location>
        <begin position="111"/>
        <end position="129"/>
    </location>
</feature>
<dbReference type="GO" id="GO:0016020">
    <property type="term" value="C:membrane"/>
    <property type="evidence" value="ECO:0007669"/>
    <property type="project" value="UniProtKB-SubCell"/>
</dbReference>
<keyword evidence="2 5" id="KW-0812">Transmembrane</keyword>
<evidence type="ECO:0000256" key="3">
    <source>
        <dbReference type="ARBA" id="ARBA00022989"/>
    </source>
</evidence>
<evidence type="ECO:0000313" key="7">
    <source>
        <dbReference type="EMBL" id="AFM43132.1"/>
    </source>
</evidence>
<keyword evidence="8" id="KW-1185">Reference proteome</keyword>
<evidence type="ECO:0000259" key="6">
    <source>
        <dbReference type="Pfam" id="PF04932"/>
    </source>
</evidence>
<feature type="transmembrane region" description="Helical" evidence="5">
    <location>
        <begin position="172"/>
        <end position="200"/>
    </location>
</feature>
<comment type="subcellular location">
    <subcellularLocation>
        <location evidence="1">Membrane</location>
        <topology evidence="1">Multi-pass membrane protein</topology>
    </subcellularLocation>
</comment>
<dbReference type="EMBL" id="CP003639">
    <property type="protein sequence ID" value="AFM43132.1"/>
    <property type="molecule type" value="Genomic_DNA"/>
</dbReference>
<name>I4DBF8_DESAJ</name>
<dbReference type="InterPro" id="IPR051533">
    <property type="entry name" value="WaaL-like"/>
</dbReference>
<dbReference type="AlphaFoldDB" id="I4DBF8"/>
<accession>I4DBF8</accession>
<feature type="transmembrane region" description="Helical" evidence="5">
    <location>
        <begin position="212"/>
        <end position="232"/>
    </location>
</feature>
<keyword evidence="4 5" id="KW-0472">Membrane</keyword>
<dbReference type="RefSeq" id="WP_014829118.1">
    <property type="nucleotide sequence ID" value="NC_018068.1"/>
</dbReference>
<dbReference type="OrthoDB" id="2088463at2"/>
<feature type="transmembrane region" description="Helical" evidence="5">
    <location>
        <begin position="319"/>
        <end position="339"/>
    </location>
</feature>
<feature type="transmembrane region" description="Helical" evidence="5">
    <location>
        <begin position="359"/>
        <end position="378"/>
    </location>
</feature>
<protein>
    <submittedName>
        <fullName evidence="7">O-Antigen ligase</fullName>
    </submittedName>
</protein>
<keyword evidence="7" id="KW-0436">Ligase</keyword>
<evidence type="ECO:0000256" key="4">
    <source>
        <dbReference type="ARBA" id="ARBA00023136"/>
    </source>
</evidence>
<dbReference type="STRING" id="646529.Desaci_4281"/>
<dbReference type="Proteomes" id="UP000002892">
    <property type="component" value="Chromosome"/>
</dbReference>
<evidence type="ECO:0000256" key="1">
    <source>
        <dbReference type="ARBA" id="ARBA00004141"/>
    </source>
</evidence>
<evidence type="ECO:0000313" key="8">
    <source>
        <dbReference type="Proteomes" id="UP000002892"/>
    </source>
</evidence>
<dbReference type="PANTHER" id="PTHR37422:SF13">
    <property type="entry name" value="LIPOPOLYSACCHARIDE BIOSYNTHESIS PROTEIN PA4999-RELATED"/>
    <property type="match status" value="1"/>
</dbReference>
<dbReference type="InterPro" id="IPR007016">
    <property type="entry name" value="O-antigen_ligase-rel_domated"/>
</dbReference>
<dbReference type="PANTHER" id="PTHR37422">
    <property type="entry name" value="TEICHURONIC ACID BIOSYNTHESIS PROTEIN TUAE"/>
    <property type="match status" value="1"/>
</dbReference>
<dbReference type="eggNOG" id="ENOG503368E">
    <property type="taxonomic scope" value="Bacteria"/>
</dbReference>
<dbReference type="KEGG" id="dai:Desaci_4281"/>
<evidence type="ECO:0000256" key="2">
    <source>
        <dbReference type="ARBA" id="ARBA00022692"/>
    </source>
</evidence>